<evidence type="ECO:0000256" key="4">
    <source>
        <dbReference type="ARBA" id="ARBA00022692"/>
    </source>
</evidence>
<protein>
    <recommendedName>
        <fullName evidence="9">Protein RFT1 homolog</fullName>
    </recommendedName>
</protein>
<evidence type="ECO:0000256" key="1">
    <source>
        <dbReference type="ARBA" id="ARBA00004477"/>
    </source>
</evidence>
<feature type="transmembrane region" description="Helical" evidence="9">
    <location>
        <begin position="55"/>
        <end position="73"/>
    </location>
</feature>
<comment type="subcellular location">
    <subcellularLocation>
        <location evidence="1 9">Endoplasmic reticulum membrane</location>
        <topology evidence="1 9">Multi-pass membrane protein</topology>
    </subcellularLocation>
</comment>
<name>A0A0D2TA70_GOSRA</name>
<keyword evidence="11" id="KW-1185">Reference proteome</keyword>
<feature type="transmembrane region" description="Helical" evidence="9">
    <location>
        <begin position="344"/>
        <end position="369"/>
    </location>
</feature>
<evidence type="ECO:0000256" key="8">
    <source>
        <dbReference type="ARBA" id="ARBA00045912"/>
    </source>
</evidence>
<dbReference type="GO" id="GO:0005789">
    <property type="term" value="C:endoplasmic reticulum membrane"/>
    <property type="evidence" value="ECO:0007669"/>
    <property type="project" value="UniProtKB-SubCell"/>
</dbReference>
<gene>
    <name evidence="10" type="ORF">B456_008G215300</name>
</gene>
<comment type="pathway">
    <text evidence="2">Protein modification; protein glycosylation.</text>
</comment>
<keyword evidence="5" id="KW-0256">Endoplasmic reticulum</keyword>
<proteinExistence type="inferred from homology"/>
<evidence type="ECO:0000256" key="7">
    <source>
        <dbReference type="ARBA" id="ARBA00023136"/>
    </source>
</evidence>
<evidence type="ECO:0000256" key="5">
    <source>
        <dbReference type="ARBA" id="ARBA00022824"/>
    </source>
</evidence>
<evidence type="ECO:0000313" key="11">
    <source>
        <dbReference type="Proteomes" id="UP000032304"/>
    </source>
</evidence>
<feature type="transmembrane region" description="Helical" evidence="9">
    <location>
        <begin position="405"/>
        <end position="423"/>
    </location>
</feature>
<accession>A0A0D2TA70</accession>
<feature type="transmembrane region" description="Helical" evidence="9">
    <location>
        <begin position="167"/>
        <end position="189"/>
    </location>
</feature>
<dbReference type="Proteomes" id="UP000032304">
    <property type="component" value="Chromosome 8"/>
</dbReference>
<feature type="transmembrane region" description="Helical" evidence="9">
    <location>
        <begin position="435"/>
        <end position="455"/>
    </location>
</feature>
<dbReference type="GO" id="GO:0034203">
    <property type="term" value="P:glycolipid translocation"/>
    <property type="evidence" value="ECO:0007669"/>
    <property type="project" value="TreeGrafter"/>
</dbReference>
<dbReference type="GO" id="GO:0006488">
    <property type="term" value="P:dolichol-linked oligosaccharide biosynthetic process"/>
    <property type="evidence" value="ECO:0007669"/>
    <property type="project" value="InterPro"/>
</dbReference>
<feature type="transmembrane region" description="Helical" evidence="9">
    <location>
        <begin position="102"/>
        <end position="124"/>
    </location>
</feature>
<feature type="transmembrane region" description="Helical" evidence="9">
    <location>
        <begin position="195"/>
        <end position="218"/>
    </location>
</feature>
<dbReference type="Pfam" id="PF04506">
    <property type="entry name" value="Rft-1"/>
    <property type="match status" value="1"/>
</dbReference>
<evidence type="ECO:0000256" key="3">
    <source>
        <dbReference type="ARBA" id="ARBA00010288"/>
    </source>
</evidence>
<keyword evidence="6 9" id="KW-1133">Transmembrane helix</keyword>
<keyword evidence="4 9" id="KW-0812">Transmembrane</keyword>
<evidence type="ECO:0000256" key="2">
    <source>
        <dbReference type="ARBA" id="ARBA00004922"/>
    </source>
</evidence>
<organism evidence="10 11">
    <name type="scientific">Gossypium raimondii</name>
    <name type="common">Peruvian cotton</name>
    <name type="synonym">Gossypium klotzschianum subsp. raimondii</name>
    <dbReference type="NCBI Taxonomy" id="29730"/>
    <lineage>
        <taxon>Eukaryota</taxon>
        <taxon>Viridiplantae</taxon>
        <taxon>Streptophyta</taxon>
        <taxon>Embryophyta</taxon>
        <taxon>Tracheophyta</taxon>
        <taxon>Spermatophyta</taxon>
        <taxon>Magnoliopsida</taxon>
        <taxon>eudicotyledons</taxon>
        <taxon>Gunneridae</taxon>
        <taxon>Pentapetalae</taxon>
        <taxon>rosids</taxon>
        <taxon>malvids</taxon>
        <taxon>Malvales</taxon>
        <taxon>Malvaceae</taxon>
        <taxon>Malvoideae</taxon>
        <taxon>Gossypium</taxon>
    </lineage>
</organism>
<comment type="similarity">
    <text evidence="3 9">Belongs to the RFT1 family.</text>
</comment>
<dbReference type="EMBL" id="CM001747">
    <property type="protein sequence ID" value="KJB51406.1"/>
    <property type="molecule type" value="Genomic_DNA"/>
</dbReference>
<reference evidence="10 11" key="1">
    <citation type="journal article" date="2012" name="Nature">
        <title>Repeated polyploidization of Gossypium genomes and the evolution of spinnable cotton fibres.</title>
        <authorList>
            <person name="Paterson A.H."/>
            <person name="Wendel J.F."/>
            <person name="Gundlach H."/>
            <person name="Guo H."/>
            <person name="Jenkins J."/>
            <person name="Jin D."/>
            <person name="Llewellyn D."/>
            <person name="Showmaker K.C."/>
            <person name="Shu S."/>
            <person name="Udall J."/>
            <person name="Yoo M.J."/>
            <person name="Byers R."/>
            <person name="Chen W."/>
            <person name="Doron-Faigenboim A."/>
            <person name="Duke M.V."/>
            <person name="Gong L."/>
            <person name="Grimwood J."/>
            <person name="Grover C."/>
            <person name="Grupp K."/>
            <person name="Hu G."/>
            <person name="Lee T.H."/>
            <person name="Li J."/>
            <person name="Lin L."/>
            <person name="Liu T."/>
            <person name="Marler B.S."/>
            <person name="Page J.T."/>
            <person name="Roberts A.W."/>
            <person name="Romanel E."/>
            <person name="Sanders W.S."/>
            <person name="Szadkowski E."/>
            <person name="Tan X."/>
            <person name="Tang H."/>
            <person name="Xu C."/>
            <person name="Wang J."/>
            <person name="Wang Z."/>
            <person name="Zhang D."/>
            <person name="Zhang L."/>
            <person name="Ashrafi H."/>
            <person name="Bedon F."/>
            <person name="Bowers J.E."/>
            <person name="Brubaker C.L."/>
            <person name="Chee P.W."/>
            <person name="Das S."/>
            <person name="Gingle A.R."/>
            <person name="Haigler C.H."/>
            <person name="Harker D."/>
            <person name="Hoffmann L.V."/>
            <person name="Hovav R."/>
            <person name="Jones D.C."/>
            <person name="Lemke C."/>
            <person name="Mansoor S."/>
            <person name="ur Rahman M."/>
            <person name="Rainville L.N."/>
            <person name="Rambani A."/>
            <person name="Reddy U.K."/>
            <person name="Rong J.K."/>
            <person name="Saranga Y."/>
            <person name="Scheffler B.E."/>
            <person name="Scheffler J.A."/>
            <person name="Stelly D.M."/>
            <person name="Triplett B.A."/>
            <person name="Van Deynze A."/>
            <person name="Vaslin M.F."/>
            <person name="Waghmare V.N."/>
            <person name="Walford S.A."/>
            <person name="Wright R.J."/>
            <person name="Zaki E.A."/>
            <person name="Zhang T."/>
            <person name="Dennis E.S."/>
            <person name="Mayer K.F."/>
            <person name="Peterson D.G."/>
            <person name="Rokhsar D.S."/>
            <person name="Wang X."/>
            <person name="Schmutz J."/>
        </authorList>
    </citation>
    <scope>NUCLEOTIDE SEQUENCE [LARGE SCALE GENOMIC DNA]</scope>
</reference>
<dbReference type="PANTHER" id="PTHR13117:SF5">
    <property type="entry name" value="PROTEIN RFT1 HOMOLOG"/>
    <property type="match status" value="1"/>
</dbReference>
<dbReference type="InterPro" id="IPR007594">
    <property type="entry name" value="RFT1"/>
</dbReference>
<feature type="transmembrane region" description="Helical" evidence="9">
    <location>
        <begin position="467"/>
        <end position="489"/>
    </location>
</feature>
<feature type="transmembrane region" description="Helical" evidence="9">
    <location>
        <begin position="136"/>
        <end position="155"/>
    </location>
</feature>
<evidence type="ECO:0000256" key="9">
    <source>
        <dbReference type="RuleBase" id="RU365067"/>
    </source>
</evidence>
<dbReference type="AlphaFoldDB" id="A0A0D2TA70"/>
<feature type="transmembrane region" description="Helical" evidence="9">
    <location>
        <begin position="308"/>
        <end position="332"/>
    </location>
</feature>
<evidence type="ECO:0000313" key="10">
    <source>
        <dbReference type="EMBL" id="KJB51406.1"/>
    </source>
</evidence>
<dbReference type="PANTHER" id="PTHR13117">
    <property type="entry name" value="ENDOPLASMIC RETICULUM MULTISPAN TRANSMEMBRANE PROTEIN-RELATED"/>
    <property type="match status" value="1"/>
</dbReference>
<sequence>MSKASSTVPSETPKDGDRANLSRTLKYLLATQFLSRGIPFIFNSWIVRHLTQEDYAVYAVQFHLFVTCILFLSREGFRRACMRADIKFEGASAKDNAALLKVAWMSFPLGVVITIAGCVFVFWWQGLQHSDPYAQAILINGFACILELLAEPLYILSQTLFLLKLRLVVETLATFSRCVTMYILIVNLTNMEKGIVFALSQAAYGACIFLGYWSYFLLFRAYRSSDLIPFRLGHMMNFDKQLSNMCMLFTLQSFRKLILQEGEKIVLVWLVFLPFEESSYSTFARSASGQSPNKSKNLGRRLTEAMKLVLLIGLLFLAFGPSYSYCLIRLLYGQKWSDGEASTALRYYCLYIIVLAMNGTSEAFLHAVATENQLKRSNNSLLVFSLIYVALNVLLIRSVGAIGLILANSLNMILRIIYSAIFIKHFFQESSSFSFCSCLPSGWTILLLSGVATLISEKVFLDRENFWSSFFIHFCIGFAFFCTSAFVIYRRERPFINKIIRFRDHSD</sequence>
<dbReference type="Gramene" id="KJB51406">
    <property type="protein sequence ID" value="KJB51406"/>
    <property type="gene ID" value="B456_008G215300"/>
</dbReference>
<evidence type="ECO:0000256" key="6">
    <source>
        <dbReference type="ARBA" id="ARBA00022989"/>
    </source>
</evidence>
<comment type="function">
    <text evidence="8 9">Intramembrane glycolipid transporter that operates in the biosynthetic pathway of dolichol-linked oligosaccharides, the glycan precursors employed in protein asparagine (N)-glycosylation. The sequential addition of sugars to dolichol pyrophosphate produces dolichol-linked oligosaccharides containing fourteen sugars, including two GlcNAcs, nine mannoses and three glucoses. Once assembled, the oligosaccharide is transferred from the lipid to nascent proteins by oligosaccharyltransferases. The assembly of dolichol-linked oligosaccharides begins on the cytosolic side of the endoplasmic reticulum membrane and finishes in its lumen. RFT1 could mediate the translocation of the cytosolically oriented intermediate DolPP-GlcNAc2Man5, produced by ALG11, into the ER lumen where dolichol-linked oligosaccharides assembly continues. However, the intramembrane lipid transporter activity could not be confirmed in vitro.</text>
</comment>
<keyword evidence="7 9" id="KW-0472">Membrane</keyword>
<feature type="transmembrane region" description="Helical" evidence="9">
    <location>
        <begin position="381"/>
        <end position="399"/>
    </location>
</feature>